<sequence length="96" mass="10717">MHCHYPLARKMDQAVHPQHIQAYLDCQSKKVIQLKEQVLFNTTMYNVGFLHSPSDQLPIPGKGSPSGQSSPSYDAVPGLAIPKRILSHDMPCETFN</sequence>
<dbReference type="EMBL" id="JYDR01003342">
    <property type="protein sequence ID" value="KRY61638.1"/>
    <property type="molecule type" value="Genomic_DNA"/>
</dbReference>
<accession>A0A0V1DJU2</accession>
<gene>
    <name evidence="1" type="ORF">T4A_5584</name>
</gene>
<protein>
    <submittedName>
        <fullName evidence="1">Uncharacterized protein</fullName>
    </submittedName>
</protein>
<comment type="caution">
    <text evidence="1">The sequence shown here is derived from an EMBL/GenBank/DDBJ whole genome shotgun (WGS) entry which is preliminary data.</text>
</comment>
<organism evidence="1 2">
    <name type="scientific">Trichinella pseudospiralis</name>
    <name type="common">Parasitic roundworm</name>
    <dbReference type="NCBI Taxonomy" id="6337"/>
    <lineage>
        <taxon>Eukaryota</taxon>
        <taxon>Metazoa</taxon>
        <taxon>Ecdysozoa</taxon>
        <taxon>Nematoda</taxon>
        <taxon>Enoplea</taxon>
        <taxon>Dorylaimia</taxon>
        <taxon>Trichinellida</taxon>
        <taxon>Trichinellidae</taxon>
        <taxon>Trichinella</taxon>
    </lineage>
</organism>
<evidence type="ECO:0000313" key="2">
    <source>
        <dbReference type="Proteomes" id="UP000054632"/>
    </source>
</evidence>
<reference evidence="1 2" key="1">
    <citation type="submission" date="2015-01" db="EMBL/GenBank/DDBJ databases">
        <title>Evolution of Trichinella species and genotypes.</title>
        <authorList>
            <person name="Korhonen P.K."/>
            <person name="Edoardo P."/>
            <person name="Giuseppe L.R."/>
            <person name="Gasser R.B."/>
        </authorList>
    </citation>
    <scope>NUCLEOTIDE SEQUENCE [LARGE SCALE GENOMIC DNA]</scope>
    <source>
        <strain evidence="1">ISS13</strain>
    </source>
</reference>
<evidence type="ECO:0000313" key="1">
    <source>
        <dbReference type="EMBL" id="KRY61638.1"/>
    </source>
</evidence>
<proteinExistence type="predicted"/>
<dbReference type="AlphaFoldDB" id="A0A0V1DJU2"/>
<name>A0A0V1DJU2_TRIPS</name>
<dbReference type="Proteomes" id="UP000054632">
    <property type="component" value="Unassembled WGS sequence"/>
</dbReference>